<protein>
    <recommendedName>
        <fullName evidence="4">MFS transporter</fullName>
    </recommendedName>
</protein>
<comment type="caution">
    <text evidence="2">The sequence shown here is derived from an EMBL/GenBank/DDBJ whole genome shotgun (WGS) entry which is preliminary data.</text>
</comment>
<gene>
    <name evidence="2" type="ORF">GCM10023187_12780</name>
</gene>
<sequence>MSTDFAGKAVNLNIPTTVASPRISRLAIVGFFFVSGFGFSTWSSRIPSQQQLLGLNEAQLGSVALMSMFGLVILWLVGRVK</sequence>
<proteinExistence type="predicted"/>
<evidence type="ECO:0000256" key="1">
    <source>
        <dbReference type="SAM" id="Phobius"/>
    </source>
</evidence>
<dbReference type="RefSeq" id="WP_345265111.1">
    <property type="nucleotide sequence ID" value="NZ_BAABHB010000002.1"/>
</dbReference>
<reference evidence="3" key="1">
    <citation type="journal article" date="2019" name="Int. J. Syst. Evol. Microbiol.">
        <title>The Global Catalogue of Microorganisms (GCM) 10K type strain sequencing project: providing services to taxonomists for standard genome sequencing and annotation.</title>
        <authorList>
            <consortium name="The Broad Institute Genomics Platform"/>
            <consortium name="The Broad Institute Genome Sequencing Center for Infectious Disease"/>
            <person name="Wu L."/>
            <person name="Ma J."/>
        </authorList>
    </citation>
    <scope>NUCLEOTIDE SEQUENCE [LARGE SCALE GENOMIC DNA]</scope>
    <source>
        <strain evidence="3">JCM 17925</strain>
    </source>
</reference>
<dbReference type="EMBL" id="BAABHB010000002">
    <property type="protein sequence ID" value="GAA4400056.1"/>
    <property type="molecule type" value="Genomic_DNA"/>
</dbReference>
<organism evidence="2 3">
    <name type="scientific">Nibrella viscosa</name>
    <dbReference type="NCBI Taxonomy" id="1084524"/>
    <lineage>
        <taxon>Bacteria</taxon>
        <taxon>Pseudomonadati</taxon>
        <taxon>Bacteroidota</taxon>
        <taxon>Cytophagia</taxon>
        <taxon>Cytophagales</taxon>
        <taxon>Spirosomataceae</taxon>
        <taxon>Nibrella</taxon>
    </lineage>
</organism>
<dbReference type="Proteomes" id="UP001500936">
    <property type="component" value="Unassembled WGS sequence"/>
</dbReference>
<evidence type="ECO:0000313" key="3">
    <source>
        <dbReference type="Proteomes" id="UP001500936"/>
    </source>
</evidence>
<evidence type="ECO:0000313" key="2">
    <source>
        <dbReference type="EMBL" id="GAA4400056.1"/>
    </source>
</evidence>
<feature type="transmembrane region" description="Helical" evidence="1">
    <location>
        <begin position="58"/>
        <end position="77"/>
    </location>
</feature>
<keyword evidence="1" id="KW-1133">Transmembrane helix</keyword>
<evidence type="ECO:0008006" key="4">
    <source>
        <dbReference type="Google" id="ProtNLM"/>
    </source>
</evidence>
<keyword evidence="3" id="KW-1185">Reference proteome</keyword>
<name>A0ABP8K3H9_9BACT</name>
<keyword evidence="1" id="KW-0472">Membrane</keyword>
<feature type="transmembrane region" description="Helical" evidence="1">
    <location>
        <begin position="26"/>
        <end position="46"/>
    </location>
</feature>
<accession>A0ABP8K3H9</accession>
<keyword evidence="1" id="KW-0812">Transmembrane</keyword>